<evidence type="ECO:0000313" key="2">
    <source>
        <dbReference type="Proteomes" id="UP001163835"/>
    </source>
</evidence>
<name>A0ACC1TLP5_9AGAR</name>
<protein>
    <submittedName>
        <fullName evidence="1">Glycoside hydrolase family 17 protein</fullName>
    </submittedName>
</protein>
<accession>A0ACC1TLP5</accession>
<organism evidence="1 2">
    <name type="scientific">Lentinula aff. lateritia</name>
    <dbReference type="NCBI Taxonomy" id="2804960"/>
    <lineage>
        <taxon>Eukaryota</taxon>
        <taxon>Fungi</taxon>
        <taxon>Dikarya</taxon>
        <taxon>Basidiomycota</taxon>
        <taxon>Agaricomycotina</taxon>
        <taxon>Agaricomycetes</taxon>
        <taxon>Agaricomycetidae</taxon>
        <taxon>Agaricales</taxon>
        <taxon>Marasmiineae</taxon>
        <taxon>Omphalotaceae</taxon>
        <taxon>Lentinula</taxon>
    </lineage>
</organism>
<comment type="caution">
    <text evidence="1">The sequence shown here is derived from an EMBL/GenBank/DDBJ whole genome shotgun (WGS) entry which is preliminary data.</text>
</comment>
<sequence length="377" mass="40692">MSRDLATPSSDLQDYYDHIPVLGALSTLVIAIVLAIILGVVLSRKSSSSSSSSLSSSGNDSISGDPSQFTKDARLKQSFWGIAYTPEGTLYPDCGAKLSDVVTDMQLLSQLTTRIRVYGADCNTTALVLTAIELTKTNLTVYIANFPEADDNGEAYDRQKTAIQSAIQTYGTSHIAGVTVGNEFILDYLDDNGGTDPNSAIGDAGAEILLGFINDTKTMLSDLNVDLKIGNADAGSYFNDLVLESVDYGMANVHPWFANQSINDAAGWTWSFFEGTDVALAQTLANQPDMSIAETGWPTNSTNAGNESDGPSVASEANLQIFLNTFVCQANANGTEYFFFEYFDETWKTEVYGGVEGYWGLFYSNRTLKNVEIPDCS</sequence>
<dbReference type="EMBL" id="MU795586">
    <property type="protein sequence ID" value="KAJ3805503.1"/>
    <property type="molecule type" value="Genomic_DNA"/>
</dbReference>
<dbReference type="Proteomes" id="UP001163835">
    <property type="component" value="Unassembled WGS sequence"/>
</dbReference>
<reference evidence="1" key="1">
    <citation type="submission" date="2022-09" db="EMBL/GenBank/DDBJ databases">
        <title>A Global Phylogenomic Analysis of the Shiitake Genus Lentinula.</title>
        <authorList>
            <consortium name="DOE Joint Genome Institute"/>
            <person name="Sierra-Patev S."/>
            <person name="Min B."/>
            <person name="Naranjo-Ortiz M."/>
            <person name="Looney B."/>
            <person name="Konkel Z."/>
            <person name="Slot J.C."/>
            <person name="Sakamoto Y."/>
            <person name="Steenwyk J.L."/>
            <person name="Rokas A."/>
            <person name="Carro J."/>
            <person name="Camarero S."/>
            <person name="Ferreira P."/>
            <person name="Molpeceres G."/>
            <person name="Ruiz-Duenas F.J."/>
            <person name="Serrano A."/>
            <person name="Henrissat B."/>
            <person name="Drula E."/>
            <person name="Hughes K.W."/>
            <person name="Mata J.L."/>
            <person name="Ishikawa N.K."/>
            <person name="Vargas-Isla R."/>
            <person name="Ushijima S."/>
            <person name="Smith C.A."/>
            <person name="Ahrendt S."/>
            <person name="Andreopoulos W."/>
            <person name="He G."/>
            <person name="Labutti K."/>
            <person name="Lipzen A."/>
            <person name="Ng V."/>
            <person name="Riley R."/>
            <person name="Sandor L."/>
            <person name="Barry K."/>
            <person name="Martinez A.T."/>
            <person name="Xiao Y."/>
            <person name="Gibbons J.G."/>
            <person name="Terashima K."/>
            <person name="Grigoriev I.V."/>
            <person name="Hibbett D.S."/>
        </authorList>
    </citation>
    <scope>NUCLEOTIDE SEQUENCE</scope>
    <source>
        <strain evidence="1">TMI1499</strain>
    </source>
</reference>
<keyword evidence="1" id="KW-0378">Hydrolase</keyword>
<evidence type="ECO:0000313" key="1">
    <source>
        <dbReference type="EMBL" id="KAJ3805503.1"/>
    </source>
</evidence>
<proteinExistence type="predicted"/>
<gene>
    <name evidence="1" type="ORF">F5876DRAFT_91492</name>
</gene>
<keyword evidence="2" id="KW-1185">Reference proteome</keyword>